<name>A0A6J7UAM2_9ZZZZ</name>
<feature type="coiled-coil region" evidence="1">
    <location>
        <begin position="291"/>
        <end position="358"/>
    </location>
</feature>
<keyword evidence="1" id="KW-0175">Coiled coil</keyword>
<dbReference type="AlphaFoldDB" id="A0A6J7UAM2"/>
<feature type="compositionally biased region" description="Low complexity" evidence="2">
    <location>
        <begin position="399"/>
        <end position="437"/>
    </location>
</feature>
<feature type="compositionally biased region" description="Low complexity" evidence="2">
    <location>
        <begin position="32"/>
        <end position="57"/>
    </location>
</feature>
<evidence type="ECO:0000313" key="3">
    <source>
        <dbReference type="EMBL" id="CAB4758102.1"/>
    </source>
</evidence>
<dbReference type="EMBL" id="CAFBLE010000021">
    <property type="protein sequence ID" value="CAB4877512.1"/>
    <property type="molecule type" value="Genomic_DNA"/>
</dbReference>
<evidence type="ECO:0000313" key="4">
    <source>
        <dbReference type="EMBL" id="CAB4877512.1"/>
    </source>
</evidence>
<gene>
    <name evidence="3" type="ORF">UFOPK2822_01272</name>
    <name evidence="4" type="ORF">UFOPK3346_01428</name>
    <name evidence="5" type="ORF">UFOPK4308_01332</name>
</gene>
<evidence type="ECO:0000256" key="1">
    <source>
        <dbReference type="SAM" id="Coils"/>
    </source>
</evidence>
<protein>
    <submittedName>
        <fullName evidence="5">Unannotated protein</fullName>
    </submittedName>
</protein>
<feature type="compositionally biased region" description="Low complexity" evidence="2">
    <location>
        <begin position="379"/>
        <end position="392"/>
    </location>
</feature>
<dbReference type="EMBL" id="CAEZZC010000021">
    <property type="protein sequence ID" value="CAB4758102.1"/>
    <property type="molecule type" value="Genomic_DNA"/>
</dbReference>
<accession>A0A6J7UAM2</accession>
<dbReference type="EMBL" id="CAFBQL010000012">
    <property type="protein sequence ID" value="CAB5063514.1"/>
    <property type="molecule type" value="Genomic_DNA"/>
</dbReference>
<feature type="region of interest" description="Disordered" evidence="2">
    <location>
        <begin position="32"/>
        <end position="58"/>
    </location>
</feature>
<sequence length="444" mass="46409">MKLGSTLRVLLASLVVALLWLGFVPAQSGADSATPSSSASPSASATATSTPVAAPTPVKKDNQIPAVRGLKFYVVGDSKLVTITAQLDVRIHINTLDSITMGLSLRGAQLAPIDPLFADQCTPLNSFSMSAKALGTTDLASLQKRSVNGDGYLETHVLTSVTTAKAGQTICAGEYVINTLALKDAAAHTLNFVASTSVTTAGKTTVTIAPSMTSNVWSDGSAAKLAAGFAVYPCPQVVGAAITARTICNQSIIMGQTVFILKAGADGASPMAIGQPIVDYQTLVKPVQSENERMKIELEVLNKALDDLRNRQASAAASESALPIVDYQAKAKLLQKNVDDLTKQLADANASIAKLKVTPKATPKVSVKATPKVTKKVTPKATPKVSVKATPKVTKKVTPKATPKVSVKATPKVTSRTSSRNQSSRRATTPPRTTWRPSPTPTKK</sequence>
<reference evidence="5" key="1">
    <citation type="submission" date="2020-05" db="EMBL/GenBank/DDBJ databases">
        <authorList>
            <person name="Chiriac C."/>
            <person name="Salcher M."/>
            <person name="Ghai R."/>
            <person name="Kavagutti S V."/>
        </authorList>
    </citation>
    <scope>NUCLEOTIDE SEQUENCE</scope>
</reference>
<evidence type="ECO:0000256" key="2">
    <source>
        <dbReference type="SAM" id="MobiDB-lite"/>
    </source>
</evidence>
<organism evidence="5">
    <name type="scientific">freshwater metagenome</name>
    <dbReference type="NCBI Taxonomy" id="449393"/>
    <lineage>
        <taxon>unclassified sequences</taxon>
        <taxon>metagenomes</taxon>
        <taxon>ecological metagenomes</taxon>
    </lineage>
</organism>
<feature type="region of interest" description="Disordered" evidence="2">
    <location>
        <begin position="371"/>
        <end position="444"/>
    </location>
</feature>
<evidence type="ECO:0000313" key="5">
    <source>
        <dbReference type="EMBL" id="CAB5063514.1"/>
    </source>
</evidence>
<proteinExistence type="predicted"/>